<evidence type="ECO:0000313" key="3">
    <source>
        <dbReference type="Proteomes" id="UP001063350"/>
    </source>
</evidence>
<feature type="chain" id="PRO_5037573154" description="Doubled CXXCH motif domain-containing protein" evidence="1">
    <location>
        <begin position="23"/>
        <end position="226"/>
    </location>
</feature>
<sequence length="226" mass="23724">MMRHTICCTVLVLLAIPVAGSARVTGPCVNCHTMHNSQNNFPVTDSGSPNNALLVSDCVGCHTGTNNGVNDTPYVFDTSPPMYGDTGTETTANTLAGGNFYWVAAGGTLIDDRFGHNVAGIAAPDASLSLPPGGDGTFNTQLRCAGTSGCHGRQGVSEQISAMKGTHHYKDHTIWQDGTTLAKSYRFLDTIQGLGIRRMNSTRIICSTTSTTAGTGPPKPTRHQAP</sequence>
<proteinExistence type="predicted"/>
<dbReference type="EMBL" id="AP024233">
    <property type="protein sequence ID" value="BCO10282.1"/>
    <property type="molecule type" value="Genomic_DNA"/>
</dbReference>
<reference evidence="2" key="1">
    <citation type="submission" date="2020-12" db="EMBL/GenBank/DDBJ databases">
        <title>Desulfobium dissulfuricans gen. nov., sp. nov., a novel mesophilic, sulfate-reducing bacterium isolated from a deep-sea hydrothermal vent.</title>
        <authorList>
            <person name="Hashimoto Y."/>
            <person name="Tame A."/>
            <person name="Sawayama S."/>
            <person name="Miyazaki J."/>
            <person name="Takai K."/>
            <person name="Nakagawa S."/>
        </authorList>
    </citation>
    <scope>NUCLEOTIDE SEQUENCE</scope>
    <source>
        <strain evidence="2">GF1</strain>
    </source>
</reference>
<protein>
    <recommendedName>
        <fullName evidence="4">Doubled CXXCH motif domain-containing protein</fullName>
    </recommendedName>
</protein>
<dbReference type="RefSeq" id="WP_267927017.1">
    <property type="nucleotide sequence ID" value="NZ_AP024233.1"/>
</dbReference>
<keyword evidence="1" id="KW-0732">Signal</keyword>
<organism evidence="2 3">
    <name type="scientific">Desulfolithobacter dissulfuricans</name>
    <dbReference type="NCBI Taxonomy" id="2795293"/>
    <lineage>
        <taxon>Bacteria</taxon>
        <taxon>Pseudomonadati</taxon>
        <taxon>Thermodesulfobacteriota</taxon>
        <taxon>Desulfobulbia</taxon>
        <taxon>Desulfobulbales</taxon>
        <taxon>Desulfobulbaceae</taxon>
        <taxon>Desulfolithobacter</taxon>
    </lineage>
</organism>
<evidence type="ECO:0000313" key="2">
    <source>
        <dbReference type="EMBL" id="BCO10282.1"/>
    </source>
</evidence>
<dbReference type="InterPro" id="IPR036280">
    <property type="entry name" value="Multihaem_cyt_sf"/>
</dbReference>
<keyword evidence="3" id="KW-1185">Reference proteome</keyword>
<name>A0A915U6K5_9BACT</name>
<dbReference type="SUPFAM" id="SSF48695">
    <property type="entry name" value="Multiheme cytochromes"/>
    <property type="match status" value="1"/>
</dbReference>
<gene>
    <name evidence="2" type="ORF">GF1_26580</name>
</gene>
<dbReference type="AlphaFoldDB" id="A0A915U6K5"/>
<accession>A0A915U6K5</accession>
<evidence type="ECO:0008006" key="4">
    <source>
        <dbReference type="Google" id="ProtNLM"/>
    </source>
</evidence>
<dbReference type="KEGG" id="ddu:GF1_26580"/>
<feature type="signal peptide" evidence="1">
    <location>
        <begin position="1"/>
        <end position="22"/>
    </location>
</feature>
<dbReference type="Proteomes" id="UP001063350">
    <property type="component" value="Chromosome"/>
</dbReference>
<evidence type="ECO:0000256" key="1">
    <source>
        <dbReference type="SAM" id="SignalP"/>
    </source>
</evidence>